<feature type="domain" description="N-acetyltransferase" evidence="1">
    <location>
        <begin position="9"/>
        <end position="165"/>
    </location>
</feature>
<dbReference type="PROSITE" id="PS51186">
    <property type="entry name" value="GNAT"/>
    <property type="match status" value="1"/>
</dbReference>
<dbReference type="AlphaFoldDB" id="A0AAC9Y0F5"/>
<evidence type="ECO:0000259" key="1">
    <source>
        <dbReference type="PROSITE" id="PS51186"/>
    </source>
</evidence>
<sequence>MIETKRLILRHFEVNETDIQALFSIFSDEKVNKYLPWYPLETKNQAIEFYHKHILPKYEEEKGYYFAICLKENNIPIGYVAVSGEDGHDFGYGLMEALWGQGIVTEASEAVLDFLKSTDMNFITATHDIHNIGSGKVMEKIGLKYQYSYQELWQPKNIVVTFRMYQLNFDNKQDRVYRGYWNQYPEHFIETRLD</sequence>
<dbReference type="EMBL" id="CP022474">
    <property type="protein sequence ID" value="ASN60018.1"/>
    <property type="molecule type" value="Genomic_DNA"/>
</dbReference>
<dbReference type="InterPro" id="IPR051531">
    <property type="entry name" value="N-acetyltransferase"/>
</dbReference>
<organism evidence="2 3">
    <name type="scientific">Latilactobacillus curvatus</name>
    <name type="common">Lactobacillus curvatus</name>
    <dbReference type="NCBI Taxonomy" id="28038"/>
    <lineage>
        <taxon>Bacteria</taxon>
        <taxon>Bacillati</taxon>
        <taxon>Bacillota</taxon>
        <taxon>Bacilli</taxon>
        <taxon>Lactobacillales</taxon>
        <taxon>Lactobacillaceae</taxon>
        <taxon>Latilactobacillus</taxon>
    </lineage>
</organism>
<dbReference type="GO" id="GO:0016747">
    <property type="term" value="F:acyltransferase activity, transferring groups other than amino-acyl groups"/>
    <property type="evidence" value="ECO:0007669"/>
    <property type="project" value="InterPro"/>
</dbReference>
<protein>
    <submittedName>
        <fullName evidence="2">GNAT family N-acetyltransferase</fullName>
    </submittedName>
</protein>
<dbReference type="InterPro" id="IPR016181">
    <property type="entry name" value="Acyl_CoA_acyltransferase"/>
</dbReference>
<dbReference type="Pfam" id="PF13302">
    <property type="entry name" value="Acetyltransf_3"/>
    <property type="match status" value="1"/>
</dbReference>
<reference evidence="2 3" key="1">
    <citation type="submission" date="2017-07" db="EMBL/GenBank/DDBJ databases">
        <title>Lactobacillus curvatus MRS6 whole genome.</title>
        <authorList>
            <person name="Jans C."/>
            <person name="Lagler S."/>
            <person name="Lacroix C."/>
            <person name="Meile L."/>
            <person name="Stevens M.J.A."/>
        </authorList>
    </citation>
    <scope>NUCLEOTIDE SEQUENCE [LARGE SCALE GENOMIC DNA]</scope>
    <source>
        <strain evidence="2 3">MRS6</strain>
    </source>
</reference>
<name>A0AAC9Y0F5_LATCU</name>
<dbReference type="Gene3D" id="3.40.630.30">
    <property type="match status" value="1"/>
</dbReference>
<gene>
    <name evidence="2" type="ORF">CG419_04950</name>
</gene>
<dbReference type="InterPro" id="IPR000182">
    <property type="entry name" value="GNAT_dom"/>
</dbReference>
<dbReference type="RefSeq" id="WP_089556653.1">
    <property type="nucleotide sequence ID" value="NZ_CP022474.1"/>
</dbReference>
<dbReference type="PANTHER" id="PTHR43792">
    <property type="entry name" value="GNAT FAMILY, PUTATIVE (AFU_ORTHOLOGUE AFUA_3G00765)-RELATED-RELATED"/>
    <property type="match status" value="1"/>
</dbReference>
<dbReference type="Proteomes" id="UP000199749">
    <property type="component" value="Chromosome"/>
</dbReference>
<accession>A0AAC9Y0F5</accession>
<evidence type="ECO:0000313" key="2">
    <source>
        <dbReference type="EMBL" id="ASN60018.1"/>
    </source>
</evidence>
<dbReference type="SUPFAM" id="SSF55729">
    <property type="entry name" value="Acyl-CoA N-acyltransferases (Nat)"/>
    <property type="match status" value="1"/>
</dbReference>
<proteinExistence type="predicted"/>
<dbReference type="PANTHER" id="PTHR43792:SF1">
    <property type="entry name" value="N-ACETYLTRANSFERASE DOMAIN-CONTAINING PROTEIN"/>
    <property type="match status" value="1"/>
</dbReference>
<evidence type="ECO:0000313" key="3">
    <source>
        <dbReference type="Proteomes" id="UP000199749"/>
    </source>
</evidence>